<comment type="caution">
    <text evidence="2">The sequence shown here is derived from an EMBL/GenBank/DDBJ whole genome shotgun (WGS) entry which is preliminary data.</text>
</comment>
<keyword evidence="1" id="KW-0812">Transmembrane</keyword>
<feature type="transmembrane region" description="Helical" evidence="1">
    <location>
        <begin position="7"/>
        <end position="29"/>
    </location>
</feature>
<gene>
    <name evidence="2" type="ORF">EV655_11056</name>
</gene>
<dbReference type="AlphaFoldDB" id="A0A4R2KA10"/>
<proteinExistence type="predicted"/>
<keyword evidence="1" id="KW-0472">Membrane</keyword>
<feature type="transmembrane region" description="Helical" evidence="1">
    <location>
        <begin position="35"/>
        <end position="56"/>
    </location>
</feature>
<protein>
    <submittedName>
        <fullName evidence="2">Uncharacterized protein</fullName>
    </submittedName>
</protein>
<reference evidence="2 3" key="1">
    <citation type="submission" date="2019-03" db="EMBL/GenBank/DDBJ databases">
        <title>Genomic Encyclopedia of Type Strains, Phase IV (KMG-IV): sequencing the most valuable type-strain genomes for metagenomic binning, comparative biology and taxonomic classification.</title>
        <authorList>
            <person name="Goeker M."/>
        </authorList>
    </citation>
    <scope>NUCLEOTIDE SEQUENCE [LARGE SCALE GENOMIC DNA]</scope>
    <source>
        <strain evidence="2 3">DSM 4868</strain>
    </source>
</reference>
<dbReference type="Proteomes" id="UP000295142">
    <property type="component" value="Unassembled WGS sequence"/>
</dbReference>
<evidence type="ECO:0000313" key="3">
    <source>
        <dbReference type="Proteomes" id="UP000295142"/>
    </source>
</evidence>
<keyword evidence="3" id="KW-1185">Reference proteome</keyword>
<organism evidence="2 3">
    <name type="scientific">Rhodovulum euryhalinum</name>
    <dbReference type="NCBI Taxonomy" id="35805"/>
    <lineage>
        <taxon>Bacteria</taxon>
        <taxon>Pseudomonadati</taxon>
        <taxon>Pseudomonadota</taxon>
        <taxon>Alphaproteobacteria</taxon>
        <taxon>Rhodobacterales</taxon>
        <taxon>Paracoccaceae</taxon>
        <taxon>Rhodovulum</taxon>
    </lineage>
</organism>
<accession>A0A4R2KA10</accession>
<keyword evidence="1" id="KW-1133">Transmembrane helix</keyword>
<sequence length="71" mass="8133">MPMTTRRWVQVGLTVVWLAVVLAWVFDLWVRTHPLIGWIAFLVTVAPAVLLLHLAGKRFGAKRSPRRRDDA</sequence>
<evidence type="ECO:0000256" key="1">
    <source>
        <dbReference type="SAM" id="Phobius"/>
    </source>
</evidence>
<dbReference type="EMBL" id="SLWW01000010">
    <property type="protein sequence ID" value="TCO70291.1"/>
    <property type="molecule type" value="Genomic_DNA"/>
</dbReference>
<evidence type="ECO:0000313" key="2">
    <source>
        <dbReference type="EMBL" id="TCO70291.1"/>
    </source>
</evidence>
<name>A0A4R2KA10_9RHOB</name>